<dbReference type="GO" id="GO:0030570">
    <property type="term" value="F:pectate lyase activity"/>
    <property type="evidence" value="ECO:0007669"/>
    <property type="project" value="InterPro"/>
</dbReference>
<gene>
    <name evidence="7" type="ORF">BKA67DRAFT_656864</name>
</gene>
<dbReference type="SMART" id="SM00656">
    <property type="entry name" value="Amb_all"/>
    <property type="match status" value="1"/>
</dbReference>
<evidence type="ECO:0000259" key="6">
    <source>
        <dbReference type="SMART" id="SM00656"/>
    </source>
</evidence>
<reference evidence="7" key="1">
    <citation type="journal article" date="2021" name="Nat. Commun.">
        <title>Genetic determinants of endophytism in the Arabidopsis root mycobiome.</title>
        <authorList>
            <person name="Mesny F."/>
            <person name="Miyauchi S."/>
            <person name="Thiergart T."/>
            <person name="Pickel B."/>
            <person name="Atanasova L."/>
            <person name="Karlsson M."/>
            <person name="Huettel B."/>
            <person name="Barry K.W."/>
            <person name="Haridas S."/>
            <person name="Chen C."/>
            <person name="Bauer D."/>
            <person name="Andreopoulos W."/>
            <person name="Pangilinan J."/>
            <person name="LaButti K."/>
            <person name="Riley R."/>
            <person name="Lipzen A."/>
            <person name="Clum A."/>
            <person name="Drula E."/>
            <person name="Henrissat B."/>
            <person name="Kohler A."/>
            <person name="Grigoriev I.V."/>
            <person name="Martin F.M."/>
            <person name="Hacquard S."/>
        </authorList>
    </citation>
    <scope>NUCLEOTIDE SEQUENCE</scope>
    <source>
        <strain evidence="7">MPI-SDFR-AT-0073</strain>
    </source>
</reference>
<comment type="similarity">
    <text evidence="1 4">Belongs to the polysaccharide lyase 1 family.</text>
</comment>
<dbReference type="PROSITE" id="PS51257">
    <property type="entry name" value="PROKAR_LIPOPROTEIN"/>
    <property type="match status" value="1"/>
</dbReference>
<evidence type="ECO:0000256" key="1">
    <source>
        <dbReference type="ARBA" id="ARBA00010980"/>
    </source>
</evidence>
<feature type="signal peptide" evidence="5">
    <location>
        <begin position="1"/>
        <end position="15"/>
    </location>
</feature>
<dbReference type="Proteomes" id="UP000758603">
    <property type="component" value="Unassembled WGS sequence"/>
</dbReference>
<dbReference type="InterPro" id="IPR012334">
    <property type="entry name" value="Pectin_lyas_fold"/>
</dbReference>
<dbReference type="SUPFAM" id="SSF51126">
    <property type="entry name" value="Pectin lyase-like"/>
    <property type="match status" value="1"/>
</dbReference>
<evidence type="ECO:0000313" key="7">
    <source>
        <dbReference type="EMBL" id="KAH6658718.1"/>
    </source>
</evidence>
<evidence type="ECO:0000256" key="4">
    <source>
        <dbReference type="RuleBase" id="RU361173"/>
    </source>
</evidence>
<keyword evidence="4" id="KW-0119">Carbohydrate metabolism</keyword>
<dbReference type="EMBL" id="JAGPXC010000002">
    <property type="protein sequence ID" value="KAH6658718.1"/>
    <property type="molecule type" value="Genomic_DNA"/>
</dbReference>
<accession>A0A9P8UV03</accession>
<dbReference type="InterPro" id="IPR002022">
    <property type="entry name" value="Pec_lyase"/>
</dbReference>
<name>A0A9P8UV03_9PEZI</name>
<comment type="caution">
    <text evidence="7">The sequence shown here is derived from an EMBL/GenBank/DDBJ whole genome shotgun (WGS) entry which is preliminary data.</text>
</comment>
<sequence length="408" mass="42442">MHRYSLLALVPAVLACTNPSSDPCASYISANAATASAFCATFTQSAVTATTGLPAWATYCSSKPSAISKECTCAFSGTATATATATTTTTKATTTATTLKTTTSTSTGPASTSTGTCSSPNYALVGYAAGTTGGGSGSGITVTSCSALSSAIEAAGVIQISGTLDGCGILDVLSDTTIIGVGANSGLTNGGFRVKRASNVILRNLKLHVAPESKDLIELQYSTNIWIDHCDLSTIGISGDKDTYDGLLDITHASDDVTISWTKFHDHWKGSLVGHSDSNGDEDTGYLHVTYHHNYFTNVNSRLPSIRFGTGHVYSSCYEDNPTSGIHSRMGAQVLAEQNYFLNTKLALVTNLDSDEDGYIVDRNNIFVNSTESITQVGSLTPPYSYTLDSASCVCDLVKAYAGTGIVA</sequence>
<dbReference type="GO" id="GO:0005576">
    <property type="term" value="C:extracellular region"/>
    <property type="evidence" value="ECO:0007669"/>
    <property type="project" value="UniProtKB-SubCell"/>
</dbReference>
<feature type="chain" id="PRO_5040363973" evidence="5">
    <location>
        <begin position="16"/>
        <end position="408"/>
    </location>
</feature>
<dbReference type="PANTHER" id="PTHR31683:SF18">
    <property type="entry name" value="PECTATE LYASE 21-RELATED"/>
    <property type="match status" value="1"/>
</dbReference>
<keyword evidence="3 4" id="KW-0456">Lyase</keyword>
<keyword evidence="4" id="KW-0624">Polysaccharide degradation</keyword>
<dbReference type="Pfam" id="PF00544">
    <property type="entry name" value="Pectate_lyase_4"/>
    <property type="match status" value="1"/>
</dbReference>
<comment type="subcellular location">
    <subcellularLocation>
        <location evidence="4">Secreted</location>
    </subcellularLocation>
</comment>
<evidence type="ECO:0000256" key="2">
    <source>
        <dbReference type="ARBA" id="ARBA00022729"/>
    </source>
</evidence>
<keyword evidence="4" id="KW-0964">Secreted</keyword>
<dbReference type="RefSeq" id="XP_045962952.1">
    <property type="nucleotide sequence ID" value="XM_046107019.1"/>
</dbReference>
<dbReference type="InterPro" id="IPR011050">
    <property type="entry name" value="Pectin_lyase_fold/virulence"/>
</dbReference>
<dbReference type="GeneID" id="70135910"/>
<proteinExistence type="inferred from homology"/>
<dbReference type="AlphaFoldDB" id="A0A9P8UV03"/>
<evidence type="ECO:0000256" key="5">
    <source>
        <dbReference type="SAM" id="SignalP"/>
    </source>
</evidence>
<evidence type="ECO:0000256" key="3">
    <source>
        <dbReference type="ARBA" id="ARBA00023239"/>
    </source>
</evidence>
<organism evidence="7 8">
    <name type="scientific">Truncatella angustata</name>
    <dbReference type="NCBI Taxonomy" id="152316"/>
    <lineage>
        <taxon>Eukaryota</taxon>
        <taxon>Fungi</taxon>
        <taxon>Dikarya</taxon>
        <taxon>Ascomycota</taxon>
        <taxon>Pezizomycotina</taxon>
        <taxon>Sordariomycetes</taxon>
        <taxon>Xylariomycetidae</taxon>
        <taxon>Amphisphaeriales</taxon>
        <taxon>Sporocadaceae</taxon>
        <taxon>Truncatella</taxon>
    </lineage>
</organism>
<dbReference type="GO" id="GO:0000272">
    <property type="term" value="P:polysaccharide catabolic process"/>
    <property type="evidence" value="ECO:0007669"/>
    <property type="project" value="UniProtKB-KW"/>
</dbReference>
<evidence type="ECO:0000313" key="8">
    <source>
        <dbReference type="Proteomes" id="UP000758603"/>
    </source>
</evidence>
<dbReference type="InterPro" id="IPR045032">
    <property type="entry name" value="PEL"/>
</dbReference>
<dbReference type="OrthoDB" id="1637350at2759"/>
<dbReference type="PANTHER" id="PTHR31683">
    <property type="entry name" value="PECTATE LYASE 18-RELATED"/>
    <property type="match status" value="1"/>
</dbReference>
<protein>
    <submittedName>
        <fullName evidence="7">Pectin lyase fold/virulence factor</fullName>
    </submittedName>
</protein>
<dbReference type="Gene3D" id="2.160.20.10">
    <property type="entry name" value="Single-stranded right-handed beta-helix, Pectin lyase-like"/>
    <property type="match status" value="1"/>
</dbReference>
<feature type="domain" description="Pectate lyase" evidence="6">
    <location>
        <begin position="135"/>
        <end position="347"/>
    </location>
</feature>
<keyword evidence="2 5" id="KW-0732">Signal</keyword>
<keyword evidence="8" id="KW-1185">Reference proteome</keyword>